<dbReference type="AlphaFoldDB" id="A0A9W9AIN6"/>
<keyword evidence="3" id="KW-1185">Reference proteome</keyword>
<feature type="compositionally biased region" description="Basic and acidic residues" evidence="1">
    <location>
        <begin position="195"/>
        <end position="204"/>
    </location>
</feature>
<dbReference type="EMBL" id="JAOTPV010000004">
    <property type="protein sequence ID" value="KAJ4483391.1"/>
    <property type="molecule type" value="Genomic_DNA"/>
</dbReference>
<dbReference type="OrthoDB" id="3270804at2759"/>
<reference evidence="2" key="1">
    <citation type="submission" date="2022-08" db="EMBL/GenBank/DDBJ databases">
        <title>A Global Phylogenomic Analysis of the Shiitake Genus Lentinula.</title>
        <authorList>
            <consortium name="DOE Joint Genome Institute"/>
            <person name="Sierra-Patev S."/>
            <person name="Min B."/>
            <person name="Naranjo-Ortiz M."/>
            <person name="Looney B."/>
            <person name="Konkel Z."/>
            <person name="Slot J.C."/>
            <person name="Sakamoto Y."/>
            <person name="Steenwyk J.L."/>
            <person name="Rokas A."/>
            <person name="Carro J."/>
            <person name="Camarero S."/>
            <person name="Ferreira P."/>
            <person name="Molpeceres G."/>
            <person name="Ruiz-Duenas F.J."/>
            <person name="Serrano A."/>
            <person name="Henrissat B."/>
            <person name="Drula E."/>
            <person name="Hughes K.W."/>
            <person name="Mata J.L."/>
            <person name="Ishikawa N.K."/>
            <person name="Vargas-Isla R."/>
            <person name="Ushijima S."/>
            <person name="Smith C.A."/>
            <person name="Ahrendt S."/>
            <person name="Andreopoulos W."/>
            <person name="He G."/>
            <person name="Labutti K."/>
            <person name="Lipzen A."/>
            <person name="Ng V."/>
            <person name="Riley R."/>
            <person name="Sandor L."/>
            <person name="Barry K."/>
            <person name="Martinez A.T."/>
            <person name="Xiao Y."/>
            <person name="Gibbons J.G."/>
            <person name="Terashima K."/>
            <person name="Grigoriev I.V."/>
            <person name="Hibbett D.S."/>
        </authorList>
    </citation>
    <scope>NUCLEOTIDE SEQUENCE</scope>
    <source>
        <strain evidence="2">JLM2183</strain>
    </source>
</reference>
<protein>
    <submittedName>
        <fullName evidence="2">Uncharacterized protein</fullName>
    </submittedName>
</protein>
<name>A0A9W9AIN6_9AGAR</name>
<organism evidence="2 3">
    <name type="scientific">Lentinula aciculospora</name>
    <dbReference type="NCBI Taxonomy" id="153920"/>
    <lineage>
        <taxon>Eukaryota</taxon>
        <taxon>Fungi</taxon>
        <taxon>Dikarya</taxon>
        <taxon>Basidiomycota</taxon>
        <taxon>Agaricomycotina</taxon>
        <taxon>Agaricomycetes</taxon>
        <taxon>Agaricomycetidae</taxon>
        <taxon>Agaricales</taxon>
        <taxon>Marasmiineae</taxon>
        <taxon>Omphalotaceae</taxon>
        <taxon>Lentinula</taxon>
    </lineage>
</organism>
<comment type="caution">
    <text evidence="2">The sequence shown here is derived from an EMBL/GenBank/DDBJ whole genome shotgun (WGS) entry which is preliminary data.</text>
</comment>
<feature type="compositionally biased region" description="Low complexity" evidence="1">
    <location>
        <begin position="290"/>
        <end position="308"/>
    </location>
</feature>
<gene>
    <name evidence="2" type="ORF">J3R30DRAFT_3448114</name>
</gene>
<feature type="compositionally biased region" description="Polar residues" evidence="1">
    <location>
        <begin position="178"/>
        <end position="194"/>
    </location>
</feature>
<feature type="region of interest" description="Disordered" evidence="1">
    <location>
        <begin position="257"/>
        <end position="278"/>
    </location>
</feature>
<feature type="region of interest" description="Disordered" evidence="1">
    <location>
        <begin position="290"/>
        <end position="315"/>
    </location>
</feature>
<sequence>MGKYCFYVVTVGKDVGVFTKWLQAKHVREGASCEGYELKDEAIKAFDEAMINGFVQISGSFDQPYQSPRIHPPLDCPPYSCGPTSVAVVPTSPPPTPARPAPVSSTPATAFFPPAVFENASSGDVPGYAQNVTLRSPKREKPAANFQYCTKQNKDVQTTRTRGGCPECGCECTANFGSQQQEGADSTTDRAQSTKGKEPTRRYEVSVISSESESDDDASSSTRQKVPSTPRRMHTIASIQGAHETGALAKPVLRTLSAPTNSLSSPLVRKPNQSPSRLRPNILIDISDADSYPSASTASSSDTDPDSSGPEDVTPLRTRLLSPLISPDFKNAVLMDAVNNAQLLRNSTVPNSPSRSRRRDTASGPTVSKRANTSIEKSPRVVTDRRASRAGCSPGRLGLHQCHVPSIVYNDSCDPRSPILRNRLTASGEPK</sequence>
<feature type="region of interest" description="Disordered" evidence="1">
    <location>
        <begin position="178"/>
        <end position="232"/>
    </location>
</feature>
<evidence type="ECO:0000256" key="1">
    <source>
        <dbReference type="SAM" id="MobiDB-lite"/>
    </source>
</evidence>
<dbReference type="Proteomes" id="UP001150266">
    <property type="component" value="Unassembled WGS sequence"/>
</dbReference>
<feature type="compositionally biased region" description="Polar residues" evidence="1">
    <location>
        <begin position="257"/>
        <end position="276"/>
    </location>
</feature>
<feature type="compositionally biased region" description="Polar residues" evidence="1">
    <location>
        <begin position="363"/>
        <end position="376"/>
    </location>
</feature>
<proteinExistence type="predicted"/>
<feature type="region of interest" description="Disordered" evidence="1">
    <location>
        <begin position="345"/>
        <end position="380"/>
    </location>
</feature>
<evidence type="ECO:0000313" key="3">
    <source>
        <dbReference type="Proteomes" id="UP001150266"/>
    </source>
</evidence>
<evidence type="ECO:0000313" key="2">
    <source>
        <dbReference type="EMBL" id="KAJ4483391.1"/>
    </source>
</evidence>
<feature type="compositionally biased region" description="Polar residues" evidence="1">
    <location>
        <begin position="345"/>
        <end position="354"/>
    </location>
</feature>
<accession>A0A9W9AIN6</accession>